<evidence type="ECO:0000313" key="2">
    <source>
        <dbReference type="EMBL" id="MDQ0270438.1"/>
    </source>
</evidence>
<keyword evidence="3" id="KW-1185">Reference proteome</keyword>
<proteinExistence type="predicted"/>
<organism evidence="2 3">
    <name type="scientific">Cytobacillus purgationiresistens</name>
    <dbReference type="NCBI Taxonomy" id="863449"/>
    <lineage>
        <taxon>Bacteria</taxon>
        <taxon>Bacillati</taxon>
        <taxon>Bacillota</taxon>
        <taxon>Bacilli</taxon>
        <taxon>Bacillales</taxon>
        <taxon>Bacillaceae</taxon>
        <taxon>Cytobacillus</taxon>
    </lineage>
</organism>
<dbReference type="PROSITE" id="PS50206">
    <property type="entry name" value="RHODANESE_3"/>
    <property type="match status" value="1"/>
</dbReference>
<dbReference type="SMART" id="SM00450">
    <property type="entry name" value="RHOD"/>
    <property type="match status" value="1"/>
</dbReference>
<protein>
    <submittedName>
        <fullName evidence="2">Rhodanese-related sulfurtransferase</fullName>
    </submittedName>
</protein>
<dbReference type="Gene3D" id="3.40.250.10">
    <property type="entry name" value="Rhodanese-like domain"/>
    <property type="match status" value="1"/>
</dbReference>
<reference evidence="2 3" key="1">
    <citation type="submission" date="2023-07" db="EMBL/GenBank/DDBJ databases">
        <title>Genomic Encyclopedia of Type Strains, Phase IV (KMG-IV): sequencing the most valuable type-strain genomes for metagenomic binning, comparative biology and taxonomic classification.</title>
        <authorList>
            <person name="Goeker M."/>
        </authorList>
    </citation>
    <scope>NUCLEOTIDE SEQUENCE [LARGE SCALE GENOMIC DNA]</scope>
    <source>
        <strain evidence="2 3">DSM 23494</strain>
    </source>
</reference>
<dbReference type="EMBL" id="JAUSUB010000008">
    <property type="protein sequence ID" value="MDQ0270438.1"/>
    <property type="molecule type" value="Genomic_DNA"/>
</dbReference>
<name>A0ABU0AJ36_9BACI</name>
<dbReference type="CDD" id="cd00158">
    <property type="entry name" value="RHOD"/>
    <property type="match status" value="1"/>
</dbReference>
<evidence type="ECO:0000313" key="3">
    <source>
        <dbReference type="Proteomes" id="UP001238088"/>
    </source>
</evidence>
<evidence type="ECO:0000259" key="1">
    <source>
        <dbReference type="PROSITE" id="PS50206"/>
    </source>
</evidence>
<dbReference type="Pfam" id="PF00581">
    <property type="entry name" value="Rhodanese"/>
    <property type="match status" value="1"/>
</dbReference>
<sequence length="88" mass="9880">MAELRTELGAKDKQFIDVRTQGEYKARSINQFKNIPLHDITVKASGLSKDQEVVVICQSGMRSNKASKLLKQQGFQKITNVRGGMNAW</sequence>
<dbReference type="SUPFAM" id="SSF52821">
    <property type="entry name" value="Rhodanese/Cell cycle control phosphatase"/>
    <property type="match status" value="1"/>
</dbReference>
<accession>A0ABU0AJ36</accession>
<dbReference type="Proteomes" id="UP001238088">
    <property type="component" value="Unassembled WGS sequence"/>
</dbReference>
<dbReference type="InterPro" id="IPR050229">
    <property type="entry name" value="GlpE_sulfurtransferase"/>
</dbReference>
<dbReference type="PANTHER" id="PTHR43031:SF17">
    <property type="entry name" value="SULFURTRANSFERASE YTWF-RELATED"/>
    <property type="match status" value="1"/>
</dbReference>
<dbReference type="InterPro" id="IPR001763">
    <property type="entry name" value="Rhodanese-like_dom"/>
</dbReference>
<comment type="caution">
    <text evidence="2">The sequence shown here is derived from an EMBL/GenBank/DDBJ whole genome shotgun (WGS) entry which is preliminary data.</text>
</comment>
<dbReference type="InterPro" id="IPR036873">
    <property type="entry name" value="Rhodanese-like_dom_sf"/>
</dbReference>
<dbReference type="PANTHER" id="PTHR43031">
    <property type="entry name" value="FAD-DEPENDENT OXIDOREDUCTASE"/>
    <property type="match status" value="1"/>
</dbReference>
<gene>
    <name evidence="2" type="ORF">J2S17_002313</name>
</gene>
<feature type="domain" description="Rhodanese" evidence="1">
    <location>
        <begin position="9"/>
        <end position="88"/>
    </location>
</feature>